<dbReference type="Gene3D" id="3.30.300.130">
    <property type="entry name" value="Fe-S cluster assembly (FSCA)"/>
    <property type="match status" value="1"/>
</dbReference>
<dbReference type="InterPro" id="IPR002744">
    <property type="entry name" value="MIP18-like"/>
</dbReference>
<dbReference type="SUPFAM" id="SSF117916">
    <property type="entry name" value="Fe-S cluster assembly (FSCA) domain-like"/>
    <property type="match status" value="1"/>
</dbReference>
<reference evidence="6 7" key="1">
    <citation type="submission" date="2016-03" db="EMBL/GenBank/DDBJ databases">
        <title>Comparative genomics of 54 Lactobacillus plantarum strains reveals genomic uncoupling from niche constraints.</title>
        <authorList>
            <person name="Martino M.E."/>
        </authorList>
    </citation>
    <scope>NUCLEOTIDE SEQUENCE [LARGE SCALE GENOMIC DNA]</scope>
    <source>
        <strain evidence="3 6">NAB2</strain>
        <strain evidence="2 7">Nizo2260</strain>
    </source>
</reference>
<dbReference type="PANTHER" id="PTHR42831:SF1">
    <property type="entry name" value="FE-S PROTEIN MATURATION AUXILIARY FACTOR YITW"/>
    <property type="match status" value="1"/>
</dbReference>
<dbReference type="GeneID" id="89668888"/>
<evidence type="ECO:0000259" key="1">
    <source>
        <dbReference type="Pfam" id="PF01883"/>
    </source>
</evidence>
<reference evidence="5 9" key="3">
    <citation type="submission" date="2020-12" db="EMBL/GenBank/DDBJ databases">
        <title>Whole genome sequencing of Lactobacillus plantarum PC518.</title>
        <authorList>
            <person name="Guo Q."/>
        </authorList>
    </citation>
    <scope>NUCLEOTIDE SEQUENCE [LARGE SCALE GENOMIC DNA]</scope>
    <source>
        <strain evidence="5 9">PC518</strain>
    </source>
</reference>
<dbReference type="PANTHER" id="PTHR42831">
    <property type="entry name" value="FE-S PROTEIN MATURATION AUXILIARY FACTOR YITW"/>
    <property type="match status" value="1"/>
</dbReference>
<dbReference type="EMBL" id="MCOL01000001">
    <property type="protein sequence ID" value="ODO61464.1"/>
    <property type="molecule type" value="Genomic_DNA"/>
</dbReference>
<protein>
    <submittedName>
        <fullName evidence="2">Aromatic ring hydroxylating enzyme</fullName>
    </submittedName>
    <submittedName>
        <fullName evidence="5">Metal-sulfur cluster assembly factor</fullName>
    </submittedName>
    <submittedName>
        <fullName evidence="4">Serine O-acetyltransferase</fullName>
        <ecNumber evidence="4">2.3.1.30</ecNumber>
    </submittedName>
</protein>
<evidence type="ECO:0000313" key="6">
    <source>
        <dbReference type="Proteomes" id="UP000076872"/>
    </source>
</evidence>
<dbReference type="EMBL" id="CP066817">
    <property type="protein sequence ID" value="QQM59882.1"/>
    <property type="molecule type" value="Genomic_DNA"/>
</dbReference>
<dbReference type="Pfam" id="PF01883">
    <property type="entry name" value="FeS_assembly_P"/>
    <property type="match status" value="1"/>
</dbReference>
<evidence type="ECO:0000313" key="4">
    <source>
        <dbReference type="EMBL" id="ODO61464.1"/>
    </source>
</evidence>
<accession>A0A0G9FDY5</accession>
<proteinExistence type="predicted"/>
<evidence type="ECO:0000313" key="5">
    <source>
        <dbReference type="EMBL" id="QQM59882.1"/>
    </source>
</evidence>
<dbReference type="EMBL" id="LUXO01000038">
    <property type="protein sequence ID" value="KZV00629.1"/>
    <property type="molecule type" value="Genomic_DNA"/>
</dbReference>
<evidence type="ECO:0000313" key="9">
    <source>
        <dbReference type="Proteomes" id="UP000595466"/>
    </source>
</evidence>
<dbReference type="PATRIC" id="fig|1590.142.peg.1360"/>
<sequence length="112" mass="11940">MADELGEDKALSPVEDAVMKSLEQVIDPELGVDMVNLGLIYGVDVDDNGSCTVTMTLTTMGCPLGNLLASQINQAIMSVDGVKNCELDLVWEPAWGIDKMSRFAKVALGIHG</sequence>
<dbReference type="EC" id="2.3.1.30" evidence="4"/>
<keyword evidence="4" id="KW-0012">Acyltransferase</keyword>
<evidence type="ECO:0000313" key="2">
    <source>
        <dbReference type="EMBL" id="KZU07142.1"/>
    </source>
</evidence>
<dbReference type="Proteomes" id="UP000595466">
    <property type="component" value="Chromosome"/>
</dbReference>
<dbReference type="EMBL" id="LUWI01000010">
    <property type="protein sequence ID" value="KZU07142.1"/>
    <property type="molecule type" value="Genomic_DNA"/>
</dbReference>
<feature type="domain" description="MIP18 family-like" evidence="1">
    <location>
        <begin position="15"/>
        <end position="84"/>
    </location>
</feature>
<gene>
    <name evidence="5" type="ORF">JH395_08935</name>
    <name evidence="4" type="ORF">LPJSA22_01442</name>
    <name evidence="3" type="ORF">NAB2_3169</name>
    <name evidence="2" type="ORF">Nizo2260_0683</name>
</gene>
<dbReference type="InterPro" id="IPR034904">
    <property type="entry name" value="FSCA_dom_sf"/>
</dbReference>
<reference evidence="4 8" key="2">
    <citation type="submission" date="2016-08" db="EMBL/GenBank/DDBJ databases">
        <title>Genome sequencing of Lactobacillus plantarum JSA22, isolated from fermented soybean paste.</title>
        <authorList>
            <person name="Choi H.S."/>
        </authorList>
    </citation>
    <scope>NUCLEOTIDE SEQUENCE [LARGE SCALE GENOMIC DNA]</scope>
    <source>
        <strain evidence="4 8">JSA22</strain>
    </source>
</reference>
<keyword evidence="4" id="KW-0808">Transferase</keyword>
<organism evidence="4 8">
    <name type="scientific">Lactiplantibacillus plantarum</name>
    <name type="common">Lactobacillus plantarum</name>
    <dbReference type="NCBI Taxonomy" id="1590"/>
    <lineage>
        <taxon>Bacteria</taxon>
        <taxon>Bacillati</taxon>
        <taxon>Bacillota</taxon>
        <taxon>Bacilli</taxon>
        <taxon>Lactobacillales</taxon>
        <taxon>Lactobacillaceae</taxon>
        <taxon>Lactiplantibacillus</taxon>
    </lineage>
</organism>
<dbReference type="Proteomes" id="UP000076872">
    <property type="component" value="Unassembled WGS sequence"/>
</dbReference>
<dbReference type="RefSeq" id="WP_003640268.1">
    <property type="nucleotide sequence ID" value="NZ_AP018405.1"/>
</dbReference>
<name>A0A0G9FDY5_LACPN</name>
<dbReference type="Proteomes" id="UP000094892">
    <property type="component" value="Unassembled WGS sequence"/>
</dbReference>
<dbReference type="Proteomes" id="UP000076989">
    <property type="component" value="Unassembled WGS sequence"/>
</dbReference>
<evidence type="ECO:0000313" key="3">
    <source>
        <dbReference type="EMBL" id="KZV00629.1"/>
    </source>
</evidence>
<evidence type="ECO:0000313" key="8">
    <source>
        <dbReference type="Proteomes" id="UP000094892"/>
    </source>
</evidence>
<dbReference type="InterPro" id="IPR052339">
    <property type="entry name" value="Fe-S_Maturation_MIP18"/>
</dbReference>
<evidence type="ECO:0000313" key="7">
    <source>
        <dbReference type="Proteomes" id="UP000076989"/>
    </source>
</evidence>
<dbReference type="AlphaFoldDB" id="A0A0G9FDY5"/>
<dbReference type="GO" id="GO:0009001">
    <property type="term" value="F:serine O-acetyltransferase activity"/>
    <property type="evidence" value="ECO:0007669"/>
    <property type="project" value="UniProtKB-EC"/>
</dbReference>